<dbReference type="InterPro" id="IPR013762">
    <property type="entry name" value="Integrase-like_cat_sf"/>
</dbReference>
<dbReference type="CDD" id="cd00796">
    <property type="entry name" value="INT_Rci_Hp1_C"/>
    <property type="match status" value="1"/>
</dbReference>
<evidence type="ECO:0000313" key="9">
    <source>
        <dbReference type="Proteomes" id="UP000246132"/>
    </source>
</evidence>
<dbReference type="Proteomes" id="UP000246132">
    <property type="component" value="Unassembled WGS sequence"/>
</dbReference>
<dbReference type="EMBL" id="QFWV02000002">
    <property type="protein sequence ID" value="RKF08352.1"/>
    <property type="molecule type" value="Genomic_DNA"/>
</dbReference>
<evidence type="ECO:0000256" key="2">
    <source>
        <dbReference type="ARBA" id="ARBA00022908"/>
    </source>
</evidence>
<gene>
    <name evidence="8" type="ORF">DEM25_003485</name>
</gene>
<dbReference type="PANTHER" id="PTHR30349">
    <property type="entry name" value="PHAGE INTEGRASE-RELATED"/>
    <property type="match status" value="1"/>
</dbReference>
<evidence type="ECO:0000313" key="8">
    <source>
        <dbReference type="EMBL" id="RKF08352.1"/>
    </source>
</evidence>
<evidence type="ECO:0000256" key="5">
    <source>
        <dbReference type="PROSITE-ProRule" id="PRU01248"/>
    </source>
</evidence>
<dbReference type="InterPro" id="IPR044068">
    <property type="entry name" value="CB"/>
</dbReference>
<dbReference type="GO" id="GO:0015074">
    <property type="term" value="P:DNA integration"/>
    <property type="evidence" value="ECO:0007669"/>
    <property type="project" value="UniProtKB-KW"/>
</dbReference>
<keyword evidence="9" id="KW-1185">Reference proteome</keyword>
<evidence type="ECO:0000256" key="3">
    <source>
        <dbReference type="ARBA" id="ARBA00023125"/>
    </source>
</evidence>
<proteinExistence type="inferred from homology"/>
<keyword evidence="3 5" id="KW-0238">DNA-binding</keyword>
<dbReference type="PROSITE" id="PS51900">
    <property type="entry name" value="CB"/>
    <property type="match status" value="1"/>
</dbReference>
<dbReference type="GO" id="GO:0006310">
    <property type="term" value="P:DNA recombination"/>
    <property type="evidence" value="ECO:0007669"/>
    <property type="project" value="UniProtKB-KW"/>
</dbReference>
<dbReference type="GO" id="GO:0003677">
    <property type="term" value="F:DNA binding"/>
    <property type="evidence" value="ECO:0007669"/>
    <property type="project" value="UniProtKB-UniRule"/>
</dbReference>
<dbReference type="Pfam" id="PF00589">
    <property type="entry name" value="Phage_integrase"/>
    <property type="match status" value="1"/>
</dbReference>
<comment type="caution">
    <text evidence="8">The sequence shown here is derived from an EMBL/GenBank/DDBJ whole genome shotgun (WGS) entry which is preliminary data.</text>
</comment>
<accession>A0A3A8ADF6</accession>
<comment type="similarity">
    <text evidence="1">Belongs to the 'phage' integrase family.</text>
</comment>
<keyword evidence="2" id="KW-0229">DNA integration</keyword>
<protein>
    <submittedName>
        <fullName evidence="8">Site-specific integrase</fullName>
    </submittedName>
</protein>
<organism evidence="8 9">
    <name type="scientific">Oceaniradius stylonematis</name>
    <dbReference type="NCBI Taxonomy" id="2184161"/>
    <lineage>
        <taxon>Bacteria</taxon>
        <taxon>Pseudomonadati</taxon>
        <taxon>Pseudomonadota</taxon>
        <taxon>Alphaproteobacteria</taxon>
        <taxon>Hyphomicrobiales</taxon>
        <taxon>Ahrensiaceae</taxon>
        <taxon>Oceaniradius</taxon>
    </lineage>
</organism>
<dbReference type="PROSITE" id="PS51898">
    <property type="entry name" value="TYR_RECOMBINASE"/>
    <property type="match status" value="1"/>
</dbReference>
<evidence type="ECO:0000259" key="6">
    <source>
        <dbReference type="PROSITE" id="PS51898"/>
    </source>
</evidence>
<dbReference type="InterPro" id="IPR011010">
    <property type="entry name" value="DNA_brk_join_enz"/>
</dbReference>
<dbReference type="AlphaFoldDB" id="A0A3A8ADF6"/>
<evidence type="ECO:0000259" key="7">
    <source>
        <dbReference type="PROSITE" id="PS51900"/>
    </source>
</evidence>
<sequence>MGAIVKRSRKDGSVAWLAQIVIKRGGKIVLRENKTFELRSTANAWLSQREDRLGEPGALEAALKSRSSGNQDPTLSDAIDLYIRESNKKIGRTKAQVLRSIKDFDIADKTCASITSADIVAFAREKLESGVQPQTVSNYLSHLGAVFAIARPAWGYPLDRQAMQDAWIVADRLGLTTKSRERDRRPTLGELDRLMQHFKDRSASRPSSIPMHRIIAFAIFSTRRQEEMIRITWKDLDNEGKRVLVRDMKNPGQKIGNDVWCDLQEEAISIVEAMPKVADQIFPYTTDAIGASFTRACKLLGIDDLRFHDLRHDGVSRLFELGFNIPKVASNSGHRSWTSLKRYTHLRQTGDKYDGWKWLAEVTRKDPALKLVQHGQFPRRRRSQRTGGSIDIQ</sequence>
<evidence type="ECO:0000256" key="4">
    <source>
        <dbReference type="ARBA" id="ARBA00023172"/>
    </source>
</evidence>
<name>A0A3A8ADF6_9HYPH</name>
<dbReference type="InterPro" id="IPR050090">
    <property type="entry name" value="Tyrosine_recombinase_XerCD"/>
</dbReference>
<feature type="domain" description="Core-binding (CB)" evidence="7">
    <location>
        <begin position="73"/>
        <end position="151"/>
    </location>
</feature>
<dbReference type="OrthoDB" id="6388170at2"/>
<keyword evidence="4" id="KW-0233">DNA recombination</keyword>
<dbReference type="InterPro" id="IPR002104">
    <property type="entry name" value="Integrase_catalytic"/>
</dbReference>
<dbReference type="SUPFAM" id="SSF56349">
    <property type="entry name" value="DNA breaking-rejoining enzymes"/>
    <property type="match status" value="1"/>
</dbReference>
<reference evidence="8 9" key="1">
    <citation type="journal article" date="2018" name="Int. J. Syst. Bacteriol.">
        <title>Oceaniradius stylonemae gen. nov., sp. nov., isolated from a red alga, Stylonema cornu-cervi.</title>
        <authorList>
            <person name="Jeong S."/>
        </authorList>
    </citation>
    <scope>NUCLEOTIDE SEQUENCE [LARGE SCALE GENOMIC DNA]</scope>
    <source>
        <strain evidence="8 9">StC1</strain>
    </source>
</reference>
<dbReference type="PANTHER" id="PTHR30349:SF41">
    <property type="entry name" value="INTEGRASE_RECOMBINASE PROTEIN MJ0367-RELATED"/>
    <property type="match status" value="1"/>
</dbReference>
<evidence type="ECO:0000256" key="1">
    <source>
        <dbReference type="ARBA" id="ARBA00008857"/>
    </source>
</evidence>
<dbReference type="Gene3D" id="1.10.443.10">
    <property type="entry name" value="Intergrase catalytic core"/>
    <property type="match status" value="1"/>
</dbReference>
<feature type="domain" description="Tyr recombinase" evidence="6">
    <location>
        <begin position="181"/>
        <end position="357"/>
    </location>
</feature>